<protein>
    <submittedName>
        <fullName evidence="1">Uncharacterized protein</fullName>
    </submittedName>
</protein>
<reference evidence="1" key="1">
    <citation type="submission" date="2019-10" db="EMBL/GenBank/DDBJ databases">
        <authorList>
            <person name="Zhang R."/>
            <person name="Pan Y."/>
            <person name="Wang J."/>
            <person name="Ma R."/>
            <person name="Yu S."/>
        </authorList>
    </citation>
    <scope>NUCLEOTIDE SEQUENCE</scope>
    <source>
        <strain evidence="1">LA-IB0</strain>
        <tissue evidence="1">Leaf</tissue>
    </source>
</reference>
<accession>A0AAV6Y7E6</accession>
<evidence type="ECO:0000313" key="2">
    <source>
        <dbReference type="Proteomes" id="UP000826271"/>
    </source>
</evidence>
<keyword evidence="2" id="KW-1185">Reference proteome</keyword>
<organism evidence="1 2">
    <name type="scientific">Buddleja alternifolia</name>
    <dbReference type="NCBI Taxonomy" id="168488"/>
    <lineage>
        <taxon>Eukaryota</taxon>
        <taxon>Viridiplantae</taxon>
        <taxon>Streptophyta</taxon>
        <taxon>Embryophyta</taxon>
        <taxon>Tracheophyta</taxon>
        <taxon>Spermatophyta</taxon>
        <taxon>Magnoliopsida</taxon>
        <taxon>eudicotyledons</taxon>
        <taxon>Gunneridae</taxon>
        <taxon>Pentapetalae</taxon>
        <taxon>asterids</taxon>
        <taxon>lamiids</taxon>
        <taxon>Lamiales</taxon>
        <taxon>Scrophulariaceae</taxon>
        <taxon>Buddlejeae</taxon>
        <taxon>Buddleja</taxon>
    </lineage>
</organism>
<dbReference type="Proteomes" id="UP000826271">
    <property type="component" value="Unassembled WGS sequence"/>
</dbReference>
<dbReference type="AlphaFoldDB" id="A0AAV6Y7E6"/>
<proteinExistence type="predicted"/>
<name>A0AAV6Y7E6_9LAMI</name>
<comment type="caution">
    <text evidence="1">The sequence shown here is derived from an EMBL/GenBank/DDBJ whole genome shotgun (WGS) entry which is preliminary data.</text>
</comment>
<sequence length="81" mass="9024">MRFVIAQLKHRVSLLHKSSEKDDNSKIAGTGNTVQSTKVEVYYLFSYKLGLEGHDVGCCEEVIDVAFEGFGNEDSKLSLKI</sequence>
<gene>
    <name evidence="1" type="ORF">BUALT_Bualt02G0020400</name>
</gene>
<dbReference type="EMBL" id="WHWC01000002">
    <property type="protein sequence ID" value="KAG8387428.1"/>
    <property type="molecule type" value="Genomic_DNA"/>
</dbReference>
<evidence type="ECO:0000313" key="1">
    <source>
        <dbReference type="EMBL" id="KAG8387428.1"/>
    </source>
</evidence>